<protein>
    <submittedName>
        <fullName evidence="5">Ankyrin repeat and SOCS box protein 8</fullName>
    </submittedName>
</protein>
<dbReference type="SUPFAM" id="SSF158235">
    <property type="entry name" value="SOCS box-like"/>
    <property type="match status" value="1"/>
</dbReference>
<keyword evidence="6" id="KW-1185">Reference proteome</keyword>
<accession>A0A8B6HNR8</accession>
<dbReference type="InterPro" id="IPR036770">
    <property type="entry name" value="Ankyrin_rpt-contain_sf"/>
</dbReference>
<dbReference type="Proteomes" id="UP000596742">
    <property type="component" value="Unassembled WGS sequence"/>
</dbReference>
<dbReference type="PROSITE" id="PS50225">
    <property type="entry name" value="SOCS"/>
    <property type="match status" value="1"/>
</dbReference>
<dbReference type="InterPro" id="IPR036036">
    <property type="entry name" value="SOCS_box-like_dom_sf"/>
</dbReference>
<feature type="repeat" description="ANK" evidence="3">
    <location>
        <begin position="54"/>
        <end position="82"/>
    </location>
</feature>
<dbReference type="GO" id="GO:0035556">
    <property type="term" value="P:intracellular signal transduction"/>
    <property type="evidence" value="ECO:0007669"/>
    <property type="project" value="InterPro"/>
</dbReference>
<dbReference type="Pfam" id="PF00023">
    <property type="entry name" value="Ank"/>
    <property type="match status" value="1"/>
</dbReference>
<dbReference type="OrthoDB" id="10258888at2759"/>
<proteinExistence type="predicted"/>
<dbReference type="InterPro" id="IPR002110">
    <property type="entry name" value="Ankyrin_rpt"/>
</dbReference>
<evidence type="ECO:0000256" key="1">
    <source>
        <dbReference type="ARBA" id="ARBA00022737"/>
    </source>
</evidence>
<name>A0A8B6HNR8_MYTGA</name>
<dbReference type="Gene3D" id="1.25.40.20">
    <property type="entry name" value="Ankyrin repeat-containing domain"/>
    <property type="match status" value="2"/>
</dbReference>
<dbReference type="SMART" id="SM00248">
    <property type="entry name" value="ANK"/>
    <property type="match status" value="5"/>
</dbReference>
<evidence type="ECO:0000313" key="6">
    <source>
        <dbReference type="Proteomes" id="UP000596742"/>
    </source>
</evidence>
<sequence length="287" mass="31845">MWYAMENEQNMYALSERLIRAISNWHLCVPSVDDIEDLIDAGADVNRLHGTLLPLHCACMVSDNETLKLLLDKGARVNDADGYGRTALHYAAERDSVCTEMLIEHGANVNAGDANSNTALHWAAFKSNEPCVILLLKNGANVDAHDFNDDTPLSWAARKGSVSIIKLLLDYNACVNCKNLRGLTALHRIASVLASGLNTDADSDCMELLLRAVGQFDFRNENSELPADLARDNKLCETLLPLSQNVRPLENLCRFTIRKLLGQRYLPNVVPKLPLPRSIQELVLLKK</sequence>
<dbReference type="Gene3D" id="1.10.750.20">
    <property type="entry name" value="SOCS box"/>
    <property type="match status" value="1"/>
</dbReference>
<dbReference type="PANTHER" id="PTHR24134">
    <property type="entry name" value="ANKYRIN REPEAT-CONTAINING PROTEIN DDB_G0279043"/>
    <property type="match status" value="1"/>
</dbReference>
<evidence type="ECO:0000256" key="2">
    <source>
        <dbReference type="ARBA" id="ARBA00023043"/>
    </source>
</evidence>
<dbReference type="PROSITE" id="PS50088">
    <property type="entry name" value="ANK_REPEAT"/>
    <property type="match status" value="4"/>
</dbReference>
<dbReference type="SUPFAM" id="SSF48403">
    <property type="entry name" value="Ankyrin repeat"/>
    <property type="match status" value="1"/>
</dbReference>
<comment type="caution">
    <text evidence="5">The sequence shown here is derived from an EMBL/GenBank/DDBJ whole genome shotgun (WGS) entry which is preliminary data.</text>
</comment>
<dbReference type="PROSITE" id="PS50297">
    <property type="entry name" value="ANK_REP_REGION"/>
    <property type="match status" value="4"/>
</dbReference>
<reference evidence="5" key="1">
    <citation type="submission" date="2018-11" db="EMBL/GenBank/DDBJ databases">
        <authorList>
            <person name="Alioto T."/>
            <person name="Alioto T."/>
        </authorList>
    </citation>
    <scope>NUCLEOTIDE SEQUENCE</scope>
</reference>
<dbReference type="AlphaFoldDB" id="A0A8B6HNR8"/>
<feature type="repeat" description="ANK" evidence="3">
    <location>
        <begin position="115"/>
        <end position="147"/>
    </location>
</feature>
<evidence type="ECO:0000256" key="3">
    <source>
        <dbReference type="PROSITE-ProRule" id="PRU00023"/>
    </source>
</evidence>
<dbReference type="EMBL" id="UYJE01010369">
    <property type="protein sequence ID" value="VDI82520.1"/>
    <property type="molecule type" value="Genomic_DNA"/>
</dbReference>
<keyword evidence="2 3" id="KW-0040">ANK repeat</keyword>
<dbReference type="Pfam" id="PF12796">
    <property type="entry name" value="Ank_2"/>
    <property type="match status" value="1"/>
</dbReference>
<feature type="repeat" description="ANK" evidence="3">
    <location>
        <begin position="148"/>
        <end position="180"/>
    </location>
</feature>
<dbReference type="CDD" id="cd03587">
    <property type="entry name" value="SOCS"/>
    <property type="match status" value="1"/>
</dbReference>
<keyword evidence="1" id="KW-0677">Repeat</keyword>
<dbReference type="InterPro" id="IPR001496">
    <property type="entry name" value="SOCS_box"/>
</dbReference>
<gene>
    <name evidence="5" type="ORF">MGAL_10B014019</name>
</gene>
<feature type="domain" description="SOCS box" evidence="4">
    <location>
        <begin position="234"/>
        <end position="287"/>
    </location>
</feature>
<feature type="repeat" description="ANK" evidence="3">
    <location>
        <begin position="83"/>
        <end position="114"/>
    </location>
</feature>
<evidence type="ECO:0000313" key="5">
    <source>
        <dbReference type="EMBL" id="VDI82520.1"/>
    </source>
</evidence>
<evidence type="ECO:0000259" key="4">
    <source>
        <dbReference type="PROSITE" id="PS50225"/>
    </source>
</evidence>
<dbReference type="Pfam" id="PF07525">
    <property type="entry name" value="SOCS_box"/>
    <property type="match status" value="1"/>
</dbReference>
<dbReference type="SMART" id="SM00969">
    <property type="entry name" value="SOCS_box"/>
    <property type="match status" value="1"/>
</dbReference>
<dbReference type="PANTHER" id="PTHR24134:SF9">
    <property type="entry name" value="ANKYRIN REPEAT AND SOCS BOX PROTEIN 8"/>
    <property type="match status" value="1"/>
</dbReference>
<organism evidence="5 6">
    <name type="scientific">Mytilus galloprovincialis</name>
    <name type="common">Mediterranean mussel</name>
    <dbReference type="NCBI Taxonomy" id="29158"/>
    <lineage>
        <taxon>Eukaryota</taxon>
        <taxon>Metazoa</taxon>
        <taxon>Spiralia</taxon>
        <taxon>Lophotrochozoa</taxon>
        <taxon>Mollusca</taxon>
        <taxon>Bivalvia</taxon>
        <taxon>Autobranchia</taxon>
        <taxon>Pteriomorphia</taxon>
        <taxon>Mytilida</taxon>
        <taxon>Mytiloidea</taxon>
        <taxon>Mytilidae</taxon>
        <taxon>Mytilinae</taxon>
        <taxon>Mytilus</taxon>
    </lineage>
</organism>